<dbReference type="AlphaFoldDB" id="A0A0S1AW50"/>
<dbReference type="KEGG" id="sacz:AOT14_05490"/>
<reference evidence="1 2" key="1">
    <citation type="journal article" date="2015" name="Genome Announc.">
        <title>Complete Genome Sequencing of Stenotrophomonas acidaminiphila ZAC14D2_NAIMI4_2, a Multidrug-Resistant Strain Isolated from Sediments of a Polluted River in Mexico, Uncovers New Antibiotic Resistance Genes and a Novel Class-II Lasso Peptide Biosynthesis Gene Cluster.</title>
        <authorList>
            <person name="Vinuesa P."/>
            <person name="Ochoa-Sanchez L.E."/>
        </authorList>
    </citation>
    <scope>NUCLEOTIDE SEQUENCE [LARGE SCALE GENOMIC DNA]</scope>
    <source>
        <strain evidence="1 2">ZAC14D2_NAIMI4_2</strain>
    </source>
</reference>
<evidence type="ECO:0000313" key="2">
    <source>
        <dbReference type="Proteomes" id="UP000061010"/>
    </source>
</evidence>
<protein>
    <submittedName>
        <fullName evidence="1">Uncharacterized protein</fullName>
    </submittedName>
</protein>
<evidence type="ECO:0000313" key="1">
    <source>
        <dbReference type="EMBL" id="ALJ26994.1"/>
    </source>
</evidence>
<organism evidence="1 2">
    <name type="scientific">Stenotrophomonas acidaminiphila</name>
    <dbReference type="NCBI Taxonomy" id="128780"/>
    <lineage>
        <taxon>Bacteria</taxon>
        <taxon>Pseudomonadati</taxon>
        <taxon>Pseudomonadota</taxon>
        <taxon>Gammaproteobacteria</taxon>
        <taxon>Lysobacterales</taxon>
        <taxon>Lysobacteraceae</taxon>
        <taxon>Stenotrophomonas</taxon>
    </lineage>
</organism>
<sequence>MSADGYLFLRQNYLARERALSIQTDTLDAFKRVLAKSRGSRLQSPLAEVSLGTTWSGVLACRPGSTGRGLRE</sequence>
<dbReference type="EMBL" id="CP012900">
    <property type="protein sequence ID" value="ALJ26994.1"/>
    <property type="molecule type" value="Genomic_DNA"/>
</dbReference>
<name>A0A0S1AW50_9GAMM</name>
<dbReference type="Proteomes" id="UP000061010">
    <property type="component" value="Chromosome"/>
</dbReference>
<keyword evidence="2" id="KW-1185">Reference proteome</keyword>
<gene>
    <name evidence="1" type="ORF">AOT14_05490</name>
</gene>
<dbReference type="PATRIC" id="fig|128780.6.peg.559"/>
<accession>A0A0S1AW50</accession>
<proteinExistence type="predicted"/>